<proteinExistence type="inferred from homology"/>
<sequence>MQNNNRIDSHKVLSAELTTPDYARVTCRADRNEAGRSTTPIFSTLLLQLSISQFPTYTIYLNALNPKQNHHVIEPNSPQYPPLSRIQSHHLQLLLAPLHHPKSEQAKENTMKPHPFPLSLNIGTDIVHLPRIARLVSRPNGYLTRFTRRILSDQEQADFRKRFNLPPGEDVPLESRLYPTHRRLHVQTNVNTNANGSTGGISASAGPTSSLSTEMARWLAGRFAAKEAARKAAPGGAANVGWKDVVVIREDEGTTGFKPESGISTTAEESESASGTGSKGRTKTSVERIREMRRERGSGRPGILYLDANGGPGRMGKLSISHDGEYVVATVLATG</sequence>
<reference evidence="2" key="2">
    <citation type="submission" date="2021-02" db="EMBL/GenBank/DDBJ databases">
        <title>Aspergillus chevalieri M1 genome sequence.</title>
        <authorList>
            <person name="Kadooka C."/>
            <person name="Mori K."/>
            <person name="Futagami T."/>
        </authorList>
    </citation>
    <scope>NUCLEOTIDE SEQUENCE</scope>
    <source>
        <strain evidence="2">M1</strain>
    </source>
</reference>
<dbReference type="InterPro" id="IPR002582">
    <property type="entry name" value="ACPS"/>
</dbReference>
<evidence type="ECO:0000313" key="3">
    <source>
        <dbReference type="Proteomes" id="UP000637239"/>
    </source>
</evidence>
<dbReference type="GO" id="GO:0008897">
    <property type="term" value="F:holo-[acyl-carrier-protein] synthase activity"/>
    <property type="evidence" value="ECO:0007669"/>
    <property type="project" value="InterPro"/>
</dbReference>
<feature type="region of interest" description="Disordered" evidence="1">
    <location>
        <begin position="190"/>
        <end position="209"/>
    </location>
</feature>
<dbReference type="SUPFAM" id="SSF56214">
    <property type="entry name" value="4'-phosphopantetheinyl transferase"/>
    <property type="match status" value="1"/>
</dbReference>
<protein>
    <recommendedName>
        <fullName evidence="4">4'-phosphopantetheinyl transferase domain-containing protein</fullName>
    </recommendedName>
</protein>
<keyword evidence="3" id="KW-1185">Reference proteome</keyword>
<dbReference type="GO" id="GO:0006633">
    <property type="term" value="P:fatty acid biosynthetic process"/>
    <property type="evidence" value="ECO:0007669"/>
    <property type="project" value="InterPro"/>
</dbReference>
<dbReference type="KEGG" id="ache:ACHE_31118A"/>
<evidence type="ECO:0008006" key="4">
    <source>
        <dbReference type="Google" id="ProtNLM"/>
    </source>
</evidence>
<gene>
    <name evidence="2" type="ORF">ACHE_31118A</name>
</gene>
<evidence type="ECO:0000313" key="2">
    <source>
        <dbReference type="EMBL" id="BCR87131.1"/>
    </source>
</evidence>
<dbReference type="RefSeq" id="XP_043135653.1">
    <property type="nucleotide sequence ID" value="XM_043277812.1"/>
</dbReference>
<organism evidence="2 3">
    <name type="scientific">Aspergillus chevalieri</name>
    <name type="common">Eurotium chevalieri</name>
    <dbReference type="NCBI Taxonomy" id="182096"/>
    <lineage>
        <taxon>Eukaryota</taxon>
        <taxon>Fungi</taxon>
        <taxon>Dikarya</taxon>
        <taxon>Ascomycota</taxon>
        <taxon>Pezizomycotina</taxon>
        <taxon>Eurotiomycetes</taxon>
        <taxon>Eurotiomycetidae</taxon>
        <taxon>Eurotiales</taxon>
        <taxon>Aspergillaceae</taxon>
        <taxon>Aspergillus</taxon>
        <taxon>Aspergillus subgen. Aspergillus</taxon>
    </lineage>
</organism>
<feature type="region of interest" description="Disordered" evidence="1">
    <location>
        <begin position="253"/>
        <end position="287"/>
    </location>
</feature>
<reference evidence="2" key="1">
    <citation type="submission" date="2021-01" db="EMBL/GenBank/DDBJ databases">
        <authorList>
            <consortium name="Aspergillus chevalieri M1 genome sequencing consortium"/>
            <person name="Kazuki M."/>
            <person name="Futagami T."/>
        </authorList>
    </citation>
    <scope>NUCLEOTIDE SEQUENCE</scope>
    <source>
        <strain evidence="2">M1</strain>
    </source>
</reference>
<dbReference type="Gene3D" id="3.90.470.20">
    <property type="entry name" value="4'-phosphopantetheinyl transferase domain"/>
    <property type="match status" value="1"/>
</dbReference>
<name>A0A7R7VM53_ASPCH</name>
<dbReference type="GeneID" id="66981490"/>
<dbReference type="AlphaFoldDB" id="A0A7R7VM53"/>
<dbReference type="InterPro" id="IPR037143">
    <property type="entry name" value="4-PPantetheinyl_Trfase_dom_sf"/>
</dbReference>
<feature type="compositionally biased region" description="Low complexity" evidence="1">
    <location>
        <begin position="260"/>
        <end position="276"/>
    </location>
</feature>
<evidence type="ECO:0000256" key="1">
    <source>
        <dbReference type="SAM" id="MobiDB-lite"/>
    </source>
</evidence>
<dbReference type="GO" id="GO:0000287">
    <property type="term" value="F:magnesium ion binding"/>
    <property type="evidence" value="ECO:0007669"/>
    <property type="project" value="InterPro"/>
</dbReference>
<accession>A0A7R7VM53</accession>
<dbReference type="Proteomes" id="UP000637239">
    <property type="component" value="Chromosome 3"/>
</dbReference>
<dbReference type="EMBL" id="AP024418">
    <property type="protein sequence ID" value="BCR87131.1"/>
    <property type="molecule type" value="Genomic_DNA"/>
</dbReference>
<dbReference type="HAMAP" id="MF_00101">
    <property type="entry name" value="AcpS"/>
    <property type="match status" value="1"/>
</dbReference>